<dbReference type="AlphaFoldDB" id="A0A8J7M9B8"/>
<evidence type="ECO:0008006" key="4">
    <source>
        <dbReference type="Google" id="ProtNLM"/>
    </source>
</evidence>
<evidence type="ECO:0000313" key="2">
    <source>
        <dbReference type="EMBL" id="MBK0400113.1"/>
    </source>
</evidence>
<protein>
    <recommendedName>
        <fullName evidence="4">Lipoprotein</fullName>
    </recommendedName>
</protein>
<feature type="chain" id="PRO_5035265944" description="Lipoprotein" evidence="1">
    <location>
        <begin position="32"/>
        <end position="212"/>
    </location>
</feature>
<gene>
    <name evidence="2" type="ORF">H0I76_13015</name>
</gene>
<dbReference type="EMBL" id="JAEHHL010000007">
    <property type="protein sequence ID" value="MBK0400113.1"/>
    <property type="molecule type" value="Genomic_DNA"/>
</dbReference>
<sequence length="212" mass="22965">MALKSMASLRGLLAASLVGALAFAQAHPVTAASIEHPVMSQYSMPEPLPFRAKQEEIDQLDADTKALVDQLRAGSPSAVAYAERAHGVLIFPRVETSNYFLLGETKAFGVLYVKDDAGKYEKSGYYFGERNALGFSLGKQTSSRVFMFMKEKTLEEFLAGDVTASYLVVDPETGETAGEPDADVALFITNVEGDVSEMSFKGLMIVPVSFIE</sequence>
<evidence type="ECO:0000256" key="1">
    <source>
        <dbReference type="SAM" id="SignalP"/>
    </source>
</evidence>
<reference evidence="2" key="1">
    <citation type="submission" date="2020-12" db="EMBL/GenBank/DDBJ databases">
        <title>Bacterial taxonomy.</title>
        <authorList>
            <person name="Pan X."/>
        </authorList>
    </citation>
    <scope>NUCLEOTIDE SEQUENCE</scope>
    <source>
        <strain evidence="2">M0105</strain>
    </source>
</reference>
<keyword evidence="1" id="KW-0732">Signal</keyword>
<dbReference type="RefSeq" id="WP_200610462.1">
    <property type="nucleotide sequence ID" value="NZ_JAEHHL010000007.1"/>
</dbReference>
<name>A0A8J7M9B8_9RHOB</name>
<evidence type="ECO:0000313" key="3">
    <source>
        <dbReference type="Proteomes" id="UP000655420"/>
    </source>
</evidence>
<comment type="caution">
    <text evidence="2">The sequence shown here is derived from an EMBL/GenBank/DDBJ whole genome shotgun (WGS) entry which is preliminary data.</text>
</comment>
<proteinExistence type="predicted"/>
<dbReference type="Proteomes" id="UP000655420">
    <property type="component" value="Unassembled WGS sequence"/>
</dbReference>
<organism evidence="2 3">
    <name type="scientific">Thermohalobaculum xanthum</name>
    <dbReference type="NCBI Taxonomy" id="2753746"/>
    <lineage>
        <taxon>Bacteria</taxon>
        <taxon>Pseudomonadati</taxon>
        <taxon>Pseudomonadota</taxon>
        <taxon>Alphaproteobacteria</taxon>
        <taxon>Rhodobacterales</taxon>
        <taxon>Paracoccaceae</taxon>
        <taxon>Thermohalobaculum</taxon>
    </lineage>
</organism>
<accession>A0A8J7M9B8</accession>
<feature type="signal peptide" evidence="1">
    <location>
        <begin position="1"/>
        <end position="31"/>
    </location>
</feature>
<keyword evidence="3" id="KW-1185">Reference proteome</keyword>